<evidence type="ECO:0008006" key="3">
    <source>
        <dbReference type="Google" id="ProtNLM"/>
    </source>
</evidence>
<dbReference type="RefSeq" id="WP_012499015.1">
    <property type="nucleotide sequence ID" value="NC_011026.1"/>
</dbReference>
<sequence>MTATVSMDLSQHLVRIDFSGKLDVKDIIRSLKNLIENPDYQKGTSLLFDFSEAYIDADYYELDRLRNYISAICDFLGECKCAFVTHNNPSKVVIKLLSIMCEAYHLGFHAQIFEEQAAALKWLQAEDVNQLHQV</sequence>
<evidence type="ECO:0000313" key="2">
    <source>
        <dbReference type="Proteomes" id="UP000001208"/>
    </source>
</evidence>
<organism evidence="1 2">
    <name type="scientific">Chloroherpeton thalassium (strain ATCC 35110 / GB-78)</name>
    <dbReference type="NCBI Taxonomy" id="517418"/>
    <lineage>
        <taxon>Bacteria</taxon>
        <taxon>Pseudomonadati</taxon>
        <taxon>Chlorobiota</taxon>
        <taxon>Chlorobiia</taxon>
        <taxon>Chlorobiales</taxon>
        <taxon>Chloroherpetonaceae</taxon>
        <taxon>Chloroherpeton</taxon>
    </lineage>
</organism>
<dbReference type="HOGENOM" id="CLU_1892459_0_0_10"/>
<gene>
    <name evidence="1" type="ordered locus">Ctha_0460</name>
</gene>
<protein>
    <recommendedName>
        <fullName evidence="3">STAS/SEC14 domain-containing protein</fullName>
    </recommendedName>
</protein>
<proteinExistence type="predicted"/>
<accession>B3QUM5</accession>
<evidence type="ECO:0000313" key="1">
    <source>
        <dbReference type="EMBL" id="ACF12931.1"/>
    </source>
</evidence>
<dbReference type="Proteomes" id="UP000001208">
    <property type="component" value="Chromosome"/>
</dbReference>
<name>B3QUM5_CHLT3</name>
<dbReference type="AlphaFoldDB" id="B3QUM5"/>
<reference evidence="1 2" key="1">
    <citation type="submission" date="2008-06" db="EMBL/GenBank/DDBJ databases">
        <title>Complete sequence of Chloroherpeton thalassium ATCC 35110.</title>
        <authorList>
            <consortium name="US DOE Joint Genome Institute"/>
            <person name="Lucas S."/>
            <person name="Copeland A."/>
            <person name="Lapidus A."/>
            <person name="Glavina del Rio T."/>
            <person name="Dalin E."/>
            <person name="Tice H."/>
            <person name="Bruce D."/>
            <person name="Goodwin L."/>
            <person name="Pitluck S."/>
            <person name="Schmutz J."/>
            <person name="Larimer F."/>
            <person name="Land M."/>
            <person name="Hauser L."/>
            <person name="Kyrpides N."/>
            <person name="Mikhailova N."/>
            <person name="Liu Z."/>
            <person name="Li T."/>
            <person name="Zhao F."/>
            <person name="Overmann J."/>
            <person name="Bryant D.A."/>
            <person name="Richardson P."/>
        </authorList>
    </citation>
    <scope>NUCLEOTIDE SEQUENCE [LARGE SCALE GENOMIC DNA]</scope>
    <source>
        <strain evidence="2">ATCC 35110 / GB-78</strain>
    </source>
</reference>
<keyword evidence="2" id="KW-1185">Reference proteome</keyword>
<dbReference type="KEGG" id="cts:Ctha_0460"/>
<dbReference type="EMBL" id="CP001100">
    <property type="protein sequence ID" value="ACF12931.1"/>
    <property type="molecule type" value="Genomic_DNA"/>
</dbReference>